<protein>
    <submittedName>
        <fullName evidence="2">Uncharacterized protein</fullName>
    </submittedName>
</protein>
<name>A0AAD8WSC7_LOLMU</name>
<organism evidence="2 3">
    <name type="scientific">Lolium multiflorum</name>
    <name type="common">Italian ryegrass</name>
    <name type="synonym">Lolium perenne subsp. multiflorum</name>
    <dbReference type="NCBI Taxonomy" id="4521"/>
    <lineage>
        <taxon>Eukaryota</taxon>
        <taxon>Viridiplantae</taxon>
        <taxon>Streptophyta</taxon>
        <taxon>Embryophyta</taxon>
        <taxon>Tracheophyta</taxon>
        <taxon>Spermatophyta</taxon>
        <taxon>Magnoliopsida</taxon>
        <taxon>Liliopsida</taxon>
        <taxon>Poales</taxon>
        <taxon>Poaceae</taxon>
        <taxon>BOP clade</taxon>
        <taxon>Pooideae</taxon>
        <taxon>Poodae</taxon>
        <taxon>Poeae</taxon>
        <taxon>Poeae Chloroplast Group 2 (Poeae type)</taxon>
        <taxon>Loliodinae</taxon>
        <taxon>Loliinae</taxon>
        <taxon>Lolium</taxon>
    </lineage>
</organism>
<accession>A0AAD8WSC7</accession>
<dbReference type="EMBL" id="JAUUTY010000002">
    <property type="protein sequence ID" value="KAK1679202.1"/>
    <property type="molecule type" value="Genomic_DNA"/>
</dbReference>
<evidence type="ECO:0000313" key="2">
    <source>
        <dbReference type="EMBL" id="KAK1679202.1"/>
    </source>
</evidence>
<evidence type="ECO:0000256" key="1">
    <source>
        <dbReference type="SAM" id="Coils"/>
    </source>
</evidence>
<reference evidence="2" key="1">
    <citation type="submission" date="2023-07" db="EMBL/GenBank/DDBJ databases">
        <title>A chromosome-level genome assembly of Lolium multiflorum.</title>
        <authorList>
            <person name="Chen Y."/>
            <person name="Copetti D."/>
            <person name="Kolliker R."/>
            <person name="Studer B."/>
        </authorList>
    </citation>
    <scope>NUCLEOTIDE SEQUENCE</scope>
    <source>
        <strain evidence="2">02402/16</strain>
        <tissue evidence="2">Leaf</tissue>
    </source>
</reference>
<evidence type="ECO:0000313" key="3">
    <source>
        <dbReference type="Proteomes" id="UP001231189"/>
    </source>
</evidence>
<dbReference type="AlphaFoldDB" id="A0AAD8WSC7"/>
<sequence>MTQVRCWPCRCVTYLGRRRVCKEGTQEGVPLREVAVIKRLPSGDGVSIMSYVQGLGVKLHDILFMLHVPSITVALTFTERWFYVSSKFTEEPLYASAGLDFVDITVPLENLIKKLYQMYEQEEQEKKIMHEKENHQETETLMLQQKELILQSKEQERKKLEVLQRRRADSKKQRCLRKELKEAGNRLNEGAKTEEQHWHCENYEDASFFSPISQLLEELDWVKPSEEELYQGEEEGRKVLLKENLKPIE</sequence>
<keyword evidence="3" id="KW-1185">Reference proteome</keyword>
<keyword evidence="1" id="KW-0175">Coiled coil</keyword>
<dbReference type="Proteomes" id="UP001231189">
    <property type="component" value="Unassembled WGS sequence"/>
</dbReference>
<gene>
    <name evidence="2" type="ORF">QYE76_040050</name>
</gene>
<comment type="caution">
    <text evidence="2">The sequence shown here is derived from an EMBL/GenBank/DDBJ whole genome shotgun (WGS) entry which is preliminary data.</text>
</comment>
<proteinExistence type="predicted"/>
<feature type="coiled-coil region" evidence="1">
    <location>
        <begin position="112"/>
        <end position="173"/>
    </location>
</feature>